<gene>
    <name evidence="1" type="ORF">S01H4_04961</name>
</gene>
<dbReference type="GO" id="GO:0016810">
    <property type="term" value="F:hydrolase activity, acting on carbon-nitrogen (but not peptide) bonds"/>
    <property type="evidence" value="ECO:0007669"/>
    <property type="project" value="InterPro"/>
</dbReference>
<accession>X0ZF74</accession>
<evidence type="ECO:0008006" key="2">
    <source>
        <dbReference type="Google" id="ProtNLM"/>
    </source>
</evidence>
<dbReference type="Gene3D" id="2.30.40.10">
    <property type="entry name" value="Urease, subunit C, domain 1"/>
    <property type="match status" value="1"/>
</dbReference>
<organism evidence="1">
    <name type="scientific">marine sediment metagenome</name>
    <dbReference type="NCBI Taxonomy" id="412755"/>
    <lineage>
        <taxon>unclassified sequences</taxon>
        <taxon>metagenomes</taxon>
        <taxon>ecological metagenomes</taxon>
    </lineage>
</organism>
<comment type="caution">
    <text evidence="1">The sequence shown here is derived from an EMBL/GenBank/DDBJ whole genome shotgun (WGS) entry which is preliminary data.</text>
</comment>
<dbReference type="PANTHER" id="PTHR11647:SF1">
    <property type="entry name" value="COLLAPSIN RESPONSE MEDIATOR PROTEIN"/>
    <property type="match status" value="1"/>
</dbReference>
<dbReference type="PANTHER" id="PTHR11647">
    <property type="entry name" value="HYDRANTOINASE/DIHYDROPYRIMIDINASE FAMILY MEMBER"/>
    <property type="match status" value="1"/>
</dbReference>
<evidence type="ECO:0000313" key="1">
    <source>
        <dbReference type="EMBL" id="GAG67939.1"/>
    </source>
</evidence>
<sequence length="287" mass="33015">MDRNKIIIKNGIVYDPLNKIEGEKKDILVESGQIVDKFTNSKDIKEIDATGKTIIPSAIDIHTHVASQQVNWARLLGSNIDKFKEVWKGLRLKNIAKDYISMGYTFILEANVFPSLAKQTIFNFQQIPVLDKAMLLNISNLWPLELEFQRGKIKNMAVFLSDLLSKTYSFGFKVYNPFECETWDFKELREDLTKQGRLYNFSALDVYESVVKCVESLGMPHSVHVHIEGYENEVGKENLFKVLEKIKSLNLEPNQKTNSKIKRHQILHLAHANAYSFDGNNETLINF</sequence>
<dbReference type="SUPFAM" id="SSF51338">
    <property type="entry name" value="Composite domain of metallo-dependent hydrolases"/>
    <property type="match status" value="1"/>
</dbReference>
<reference evidence="1" key="1">
    <citation type="journal article" date="2014" name="Front. Microbiol.">
        <title>High frequency of phylogenetically diverse reductive dehalogenase-homologous genes in deep subseafloor sedimentary metagenomes.</title>
        <authorList>
            <person name="Kawai M."/>
            <person name="Futagami T."/>
            <person name="Toyoda A."/>
            <person name="Takaki Y."/>
            <person name="Nishi S."/>
            <person name="Hori S."/>
            <person name="Arai W."/>
            <person name="Tsubouchi T."/>
            <person name="Morono Y."/>
            <person name="Uchiyama I."/>
            <person name="Ito T."/>
            <person name="Fujiyama A."/>
            <person name="Inagaki F."/>
            <person name="Takami H."/>
        </authorList>
    </citation>
    <scope>NUCLEOTIDE SEQUENCE</scope>
    <source>
        <strain evidence="1">Expedition CK06-06</strain>
    </source>
</reference>
<proteinExistence type="predicted"/>
<dbReference type="InterPro" id="IPR011059">
    <property type="entry name" value="Metal-dep_hydrolase_composite"/>
</dbReference>
<name>X0ZF74_9ZZZZ</name>
<dbReference type="InterPro" id="IPR050378">
    <property type="entry name" value="Metallo-dep_Hydrolases_sf"/>
</dbReference>
<dbReference type="EMBL" id="BART01001385">
    <property type="protein sequence ID" value="GAG67939.1"/>
    <property type="molecule type" value="Genomic_DNA"/>
</dbReference>
<feature type="non-terminal residue" evidence="1">
    <location>
        <position position="287"/>
    </location>
</feature>
<dbReference type="AlphaFoldDB" id="X0ZF74"/>
<protein>
    <recommendedName>
        <fullName evidence="2">Amidohydrolase 3 domain-containing protein</fullName>
    </recommendedName>
</protein>